<reference evidence="1 2" key="1">
    <citation type="submission" date="2015-09" db="EMBL/GenBank/DDBJ databases">
        <title>Genome sequence of Oxobacter pfennigii DSM 3222.</title>
        <authorList>
            <person name="Poehlein A."/>
            <person name="Bengelsdorf F.R."/>
            <person name="Schiel-Bengelsdorf B."/>
            <person name="Duerre P."/>
            <person name="Daniel R."/>
        </authorList>
    </citation>
    <scope>NUCLEOTIDE SEQUENCE [LARGE SCALE GENOMIC DNA]</scope>
    <source>
        <strain evidence="1 2">DSM 3222</strain>
    </source>
</reference>
<sequence>MKRVVSVSLGSSARDHRVIANIMNEEFEIERIGTNGSMEKAIKLIEQLDGKVAAFGMGGIDLYLNSGNKRYIIKDAKPINAAAKISPILDGSFVKNTLERKVIKYIRDKGIVDFKNKNVLLVCGLDRFGMAEAITQEGALLTFGDLIFSIGLDYPIHSIKALQLIAGILAPIICRMPFEMIYPTGEKQHEKNYKYTKYFHENEIIAGDFLYIKRYMPDDMKDKIVITNTVTAKDIEELNKSGVKLLITTTPELDGRSFGTNVIEAVLTAISGKKPGDIKEEEFDNLIDMAGFIPRVEHFGKYEEQAFK</sequence>
<dbReference type="OrthoDB" id="9780944at2"/>
<name>A0A0N8NSQ9_9CLOT</name>
<evidence type="ECO:0000313" key="1">
    <source>
        <dbReference type="EMBL" id="KPU42720.1"/>
    </source>
</evidence>
<dbReference type="AlphaFoldDB" id="A0A0N8NSQ9"/>
<organism evidence="1 2">
    <name type="scientific">Oxobacter pfennigii</name>
    <dbReference type="NCBI Taxonomy" id="36849"/>
    <lineage>
        <taxon>Bacteria</taxon>
        <taxon>Bacillati</taxon>
        <taxon>Bacillota</taxon>
        <taxon>Clostridia</taxon>
        <taxon>Eubacteriales</taxon>
        <taxon>Clostridiaceae</taxon>
        <taxon>Oxobacter</taxon>
    </lineage>
</organism>
<accession>A0A0N8NSQ9</accession>
<dbReference type="PATRIC" id="fig|36849.3.peg.3686"/>
<dbReference type="STRING" id="36849.OXPF_34800"/>
<comment type="caution">
    <text evidence="1">The sequence shown here is derived from an EMBL/GenBank/DDBJ whole genome shotgun (WGS) entry which is preliminary data.</text>
</comment>
<evidence type="ECO:0008006" key="3">
    <source>
        <dbReference type="Google" id="ProtNLM"/>
    </source>
</evidence>
<dbReference type="Proteomes" id="UP000050326">
    <property type="component" value="Unassembled WGS sequence"/>
</dbReference>
<proteinExistence type="predicted"/>
<gene>
    <name evidence="1" type="ORF">OXPF_34800</name>
</gene>
<evidence type="ECO:0000313" key="2">
    <source>
        <dbReference type="Proteomes" id="UP000050326"/>
    </source>
</evidence>
<protein>
    <recommendedName>
        <fullName evidence="3">Quinate 5-dehydrogenase</fullName>
    </recommendedName>
</protein>
<dbReference type="RefSeq" id="WP_054876472.1">
    <property type="nucleotide sequence ID" value="NZ_LKET01000051.1"/>
</dbReference>
<dbReference type="EMBL" id="LKET01000051">
    <property type="protein sequence ID" value="KPU42720.1"/>
    <property type="molecule type" value="Genomic_DNA"/>
</dbReference>
<keyword evidence="2" id="KW-1185">Reference proteome</keyword>